<dbReference type="RefSeq" id="WP_027288409.1">
    <property type="nucleotide sequence ID" value="NZ_NRRE01000027.1"/>
</dbReference>
<gene>
    <name evidence="2" type="ORF">CKO21_14255</name>
</gene>
<proteinExistence type="predicted"/>
<organism evidence="2 3">
    <name type="scientific">Rhodovibrio salinarum</name>
    <dbReference type="NCBI Taxonomy" id="1087"/>
    <lineage>
        <taxon>Bacteria</taxon>
        <taxon>Pseudomonadati</taxon>
        <taxon>Pseudomonadota</taxon>
        <taxon>Alphaproteobacteria</taxon>
        <taxon>Rhodospirillales</taxon>
        <taxon>Rhodovibrionaceae</taxon>
        <taxon>Rhodovibrio</taxon>
    </lineage>
</organism>
<accession>A0A934QK70</accession>
<name>A0A934QK70_9PROT</name>
<reference evidence="2" key="1">
    <citation type="submission" date="2017-08" db="EMBL/GenBank/DDBJ databases">
        <authorList>
            <person name="Imhoff J.F."/>
            <person name="Rahn T."/>
            <person name="Kuenzel S."/>
            <person name="Neulinger S.C."/>
        </authorList>
    </citation>
    <scope>NUCLEOTIDE SEQUENCE</scope>
    <source>
        <strain evidence="2">DSM 9154</strain>
    </source>
</reference>
<dbReference type="EMBL" id="NRRE01000027">
    <property type="protein sequence ID" value="MBK1698407.1"/>
    <property type="molecule type" value="Genomic_DNA"/>
</dbReference>
<evidence type="ECO:0000313" key="2">
    <source>
        <dbReference type="EMBL" id="MBK1698407.1"/>
    </source>
</evidence>
<evidence type="ECO:0000256" key="1">
    <source>
        <dbReference type="SAM" id="MobiDB-lite"/>
    </source>
</evidence>
<reference evidence="2" key="2">
    <citation type="journal article" date="2020" name="Microorganisms">
        <title>Osmotic Adaptation and Compatible Solute Biosynthesis of Phototrophic Bacteria as Revealed from Genome Analyses.</title>
        <authorList>
            <person name="Imhoff J.F."/>
            <person name="Rahn T."/>
            <person name="Kunzel S."/>
            <person name="Keller A."/>
            <person name="Neulinger S.C."/>
        </authorList>
    </citation>
    <scope>NUCLEOTIDE SEQUENCE</scope>
    <source>
        <strain evidence="2">DSM 9154</strain>
    </source>
</reference>
<evidence type="ECO:0000313" key="3">
    <source>
        <dbReference type="Proteomes" id="UP000778970"/>
    </source>
</evidence>
<evidence type="ECO:0008006" key="4">
    <source>
        <dbReference type="Google" id="ProtNLM"/>
    </source>
</evidence>
<keyword evidence="3" id="KW-1185">Reference proteome</keyword>
<feature type="region of interest" description="Disordered" evidence="1">
    <location>
        <begin position="97"/>
        <end position="117"/>
    </location>
</feature>
<protein>
    <recommendedName>
        <fullName evidence="4">Flagellar protein FliT</fullName>
    </recommendedName>
</protein>
<sequence>MTASSTDSAIDTRLDDLLAEARGIENALAAGHEQDATELETGIQNICTDIAALPRESARTYLPRLQDLTDALDRISGTMRGRLDGLSAELKQHGARKTAVRAYGKAGSTSSTPTGRR</sequence>
<feature type="compositionally biased region" description="Polar residues" evidence="1">
    <location>
        <begin position="107"/>
        <end position="117"/>
    </location>
</feature>
<dbReference type="Proteomes" id="UP000778970">
    <property type="component" value="Unassembled WGS sequence"/>
</dbReference>
<comment type="caution">
    <text evidence="2">The sequence shown here is derived from an EMBL/GenBank/DDBJ whole genome shotgun (WGS) entry which is preliminary data.</text>
</comment>
<dbReference type="AlphaFoldDB" id="A0A934QK70"/>